<dbReference type="EMBL" id="CP100595">
    <property type="protein sequence ID" value="UTJ06447.1"/>
    <property type="molecule type" value="Genomic_DNA"/>
</dbReference>
<evidence type="ECO:0008006" key="3">
    <source>
        <dbReference type="Google" id="ProtNLM"/>
    </source>
</evidence>
<dbReference type="RefSeq" id="WP_254576626.1">
    <property type="nucleotide sequence ID" value="NZ_CP100595.1"/>
</dbReference>
<dbReference type="Proteomes" id="UP001060012">
    <property type="component" value="Chromosome"/>
</dbReference>
<evidence type="ECO:0000313" key="2">
    <source>
        <dbReference type="Proteomes" id="UP001060012"/>
    </source>
</evidence>
<evidence type="ECO:0000313" key="1">
    <source>
        <dbReference type="EMBL" id="UTJ06447.1"/>
    </source>
</evidence>
<dbReference type="InterPro" id="IPR013324">
    <property type="entry name" value="RNA_pol_sigma_r3/r4-like"/>
</dbReference>
<dbReference type="SUPFAM" id="SSF88659">
    <property type="entry name" value="Sigma3 and sigma4 domains of RNA polymerase sigma factors"/>
    <property type="match status" value="1"/>
</dbReference>
<proteinExistence type="predicted"/>
<gene>
    <name evidence="1" type="ORF">NJU99_14520</name>
</gene>
<protein>
    <recommendedName>
        <fullName evidence="3">RNA polymerase sigma-70 region 4 domain-containing protein</fullName>
    </recommendedName>
</protein>
<keyword evidence="2" id="KW-1185">Reference proteome</keyword>
<name>A0ABY5E4F6_9BACT</name>
<accession>A0ABY5E4F6</accession>
<sequence>MNYTEAVFKHIDKLVGVLRPEDEIKDVLKRKFTKKEFKTFVAFEEGKSLEEVAQIVKDEEERVEKLYKTACKKLNQELFKKELVSFD</sequence>
<organism evidence="1 2">
    <name type="scientific">Arcobacter roscoffensis</name>
    <dbReference type="NCBI Taxonomy" id="2961520"/>
    <lineage>
        <taxon>Bacteria</taxon>
        <taxon>Pseudomonadati</taxon>
        <taxon>Campylobacterota</taxon>
        <taxon>Epsilonproteobacteria</taxon>
        <taxon>Campylobacterales</taxon>
        <taxon>Arcobacteraceae</taxon>
        <taxon>Arcobacter</taxon>
    </lineage>
</organism>
<reference evidence="1" key="1">
    <citation type="submission" date="2022-07" db="EMBL/GenBank/DDBJ databases">
        <title>Arcobacter roscoffensis sp. nov., a marine bacterium isolated from coastal seawater collected from Roscoff, France.</title>
        <authorList>
            <person name="Pascual J."/>
            <person name="Lepeaux C."/>
            <person name="Methner A."/>
            <person name="Overmann J."/>
        </authorList>
    </citation>
    <scope>NUCLEOTIDE SEQUENCE</scope>
    <source>
        <strain evidence="1">ARW1-2F2</strain>
    </source>
</reference>